<dbReference type="Pfam" id="PF13411">
    <property type="entry name" value="MerR_1"/>
    <property type="match status" value="1"/>
</dbReference>
<dbReference type="Gene3D" id="3.20.80.10">
    <property type="entry name" value="Regulatory factor, effector binding domain"/>
    <property type="match status" value="1"/>
</dbReference>
<dbReference type="InterPro" id="IPR010499">
    <property type="entry name" value="AraC_E-bd"/>
</dbReference>
<sequence length="267" mass="30127">MDELLSIGRFARVCWLSIKALRLYDETGLLRPAYVDPVSGYRYYKAEQAGTARAIAILRSLDMPLSEIKDLVTEKDPDRFRDRLDAHRAVLEERIERHRHMLQRVDDFIRKGAVMAYEFSTTTIEPVTVIGRTLSTPPEAISETAGPVYHQIYEALGRAGITPTAPPRMAYPQMEGDTWTIELWVPVPEGSSAPDGLTARRFPGGRVARTLHVGPYDELGMAYRELEAWMAKQGLTPSAPPFDVYPNDPAVVKDPAKYETEILWPIR</sequence>
<feature type="domain" description="HTH merR-type" evidence="2">
    <location>
        <begin position="4"/>
        <end position="74"/>
    </location>
</feature>
<accession>A0A6L9SAG6</accession>
<proteinExistence type="predicted"/>
<protein>
    <submittedName>
        <fullName evidence="3">MerR family transcriptional regulator</fullName>
    </submittedName>
</protein>
<dbReference type="InterPro" id="IPR029442">
    <property type="entry name" value="GyrI-like"/>
</dbReference>
<dbReference type="Gene3D" id="1.10.1660.10">
    <property type="match status" value="1"/>
</dbReference>
<dbReference type="PANTHER" id="PTHR30204:SF97">
    <property type="entry name" value="MERR FAMILY REGULATORY PROTEIN"/>
    <property type="match status" value="1"/>
</dbReference>
<reference evidence="3 4" key="1">
    <citation type="submission" date="2020-02" db="EMBL/GenBank/DDBJ databases">
        <authorList>
            <person name="Li X.-J."/>
            <person name="Han X.-M."/>
        </authorList>
    </citation>
    <scope>NUCLEOTIDE SEQUENCE [LARGE SCALE GENOMIC DNA]</scope>
    <source>
        <strain evidence="3 4">CCTCC AB 2017055</strain>
    </source>
</reference>
<dbReference type="AlphaFoldDB" id="A0A6L9SAG6"/>
<keyword evidence="1" id="KW-0238">DNA-binding</keyword>
<dbReference type="RefSeq" id="WP_163740427.1">
    <property type="nucleotide sequence ID" value="NZ_JAAGOA010000013.1"/>
</dbReference>
<dbReference type="SMART" id="SM00422">
    <property type="entry name" value="HTH_MERR"/>
    <property type="match status" value="1"/>
</dbReference>
<dbReference type="InterPro" id="IPR011256">
    <property type="entry name" value="Reg_factor_effector_dom_sf"/>
</dbReference>
<dbReference type="Pfam" id="PF06445">
    <property type="entry name" value="GyrI-like"/>
    <property type="match status" value="1"/>
</dbReference>
<dbReference type="CDD" id="cd01107">
    <property type="entry name" value="HTH_BmrR"/>
    <property type="match status" value="1"/>
</dbReference>
<dbReference type="SUPFAM" id="SSF55136">
    <property type="entry name" value="Probable bacterial effector-binding domain"/>
    <property type="match status" value="1"/>
</dbReference>
<dbReference type="InterPro" id="IPR009061">
    <property type="entry name" value="DNA-bd_dom_put_sf"/>
</dbReference>
<dbReference type="PROSITE" id="PS50937">
    <property type="entry name" value="HTH_MERR_2"/>
    <property type="match status" value="1"/>
</dbReference>
<keyword evidence="4" id="KW-1185">Reference proteome</keyword>
<dbReference type="EMBL" id="JAAGOA010000013">
    <property type="protein sequence ID" value="NEE02127.1"/>
    <property type="molecule type" value="Genomic_DNA"/>
</dbReference>
<dbReference type="PANTHER" id="PTHR30204">
    <property type="entry name" value="REDOX-CYCLING DRUG-SENSING TRANSCRIPTIONAL ACTIVATOR SOXR"/>
    <property type="match status" value="1"/>
</dbReference>
<evidence type="ECO:0000313" key="3">
    <source>
        <dbReference type="EMBL" id="NEE02127.1"/>
    </source>
</evidence>
<dbReference type="InterPro" id="IPR047057">
    <property type="entry name" value="MerR_fam"/>
</dbReference>
<evidence type="ECO:0000313" key="4">
    <source>
        <dbReference type="Proteomes" id="UP000475214"/>
    </source>
</evidence>
<dbReference type="Proteomes" id="UP000475214">
    <property type="component" value="Unassembled WGS sequence"/>
</dbReference>
<comment type="caution">
    <text evidence="3">The sequence shown here is derived from an EMBL/GenBank/DDBJ whole genome shotgun (WGS) entry which is preliminary data.</text>
</comment>
<name>A0A6L9SAG6_9ACTN</name>
<dbReference type="SUPFAM" id="SSF46955">
    <property type="entry name" value="Putative DNA-binding domain"/>
    <property type="match status" value="1"/>
</dbReference>
<dbReference type="GO" id="GO:0003700">
    <property type="term" value="F:DNA-binding transcription factor activity"/>
    <property type="evidence" value="ECO:0007669"/>
    <property type="project" value="InterPro"/>
</dbReference>
<dbReference type="InterPro" id="IPR000551">
    <property type="entry name" value="MerR-type_HTH_dom"/>
</dbReference>
<evidence type="ECO:0000259" key="2">
    <source>
        <dbReference type="PROSITE" id="PS50937"/>
    </source>
</evidence>
<organism evidence="3 4">
    <name type="scientific">Phytoactinopolyspora halotolerans</name>
    <dbReference type="NCBI Taxonomy" id="1981512"/>
    <lineage>
        <taxon>Bacteria</taxon>
        <taxon>Bacillati</taxon>
        <taxon>Actinomycetota</taxon>
        <taxon>Actinomycetes</taxon>
        <taxon>Jiangellales</taxon>
        <taxon>Jiangellaceae</taxon>
        <taxon>Phytoactinopolyspora</taxon>
    </lineage>
</organism>
<evidence type="ECO:0000256" key="1">
    <source>
        <dbReference type="ARBA" id="ARBA00023125"/>
    </source>
</evidence>
<gene>
    <name evidence="3" type="ORF">G1H10_18290</name>
</gene>
<dbReference type="GO" id="GO:0003677">
    <property type="term" value="F:DNA binding"/>
    <property type="evidence" value="ECO:0007669"/>
    <property type="project" value="UniProtKB-KW"/>
</dbReference>
<dbReference type="SMART" id="SM00871">
    <property type="entry name" value="AraC_E_bind"/>
    <property type="match status" value="1"/>
</dbReference>